<name>A0A5C6F9W0_9BACT</name>
<dbReference type="EMBL" id="SJPX01000001">
    <property type="protein sequence ID" value="TWU57247.1"/>
    <property type="molecule type" value="Genomic_DNA"/>
</dbReference>
<evidence type="ECO:0000313" key="3">
    <source>
        <dbReference type="Proteomes" id="UP000317977"/>
    </source>
</evidence>
<comment type="caution">
    <text evidence="2">The sequence shown here is derived from an EMBL/GenBank/DDBJ whole genome shotgun (WGS) entry which is preliminary data.</text>
</comment>
<protein>
    <submittedName>
        <fullName evidence="2">Uncharacterized protein</fullName>
    </submittedName>
</protein>
<keyword evidence="1" id="KW-0472">Membrane</keyword>
<dbReference type="OrthoDB" id="291189at2"/>
<evidence type="ECO:0000256" key="1">
    <source>
        <dbReference type="SAM" id="Phobius"/>
    </source>
</evidence>
<organism evidence="2 3">
    <name type="scientific">Rubripirellula reticaptiva</name>
    <dbReference type="NCBI Taxonomy" id="2528013"/>
    <lineage>
        <taxon>Bacteria</taxon>
        <taxon>Pseudomonadati</taxon>
        <taxon>Planctomycetota</taxon>
        <taxon>Planctomycetia</taxon>
        <taxon>Pirellulales</taxon>
        <taxon>Pirellulaceae</taxon>
        <taxon>Rubripirellula</taxon>
    </lineage>
</organism>
<keyword evidence="1" id="KW-0812">Transmembrane</keyword>
<reference evidence="2 3" key="1">
    <citation type="submission" date="2019-02" db="EMBL/GenBank/DDBJ databases">
        <title>Deep-cultivation of Planctomycetes and their phenomic and genomic characterization uncovers novel biology.</title>
        <authorList>
            <person name="Wiegand S."/>
            <person name="Jogler M."/>
            <person name="Boedeker C."/>
            <person name="Pinto D."/>
            <person name="Vollmers J."/>
            <person name="Rivas-Marin E."/>
            <person name="Kohn T."/>
            <person name="Peeters S.H."/>
            <person name="Heuer A."/>
            <person name="Rast P."/>
            <person name="Oberbeckmann S."/>
            <person name="Bunk B."/>
            <person name="Jeske O."/>
            <person name="Meyerdierks A."/>
            <person name="Storesund J.E."/>
            <person name="Kallscheuer N."/>
            <person name="Luecker S."/>
            <person name="Lage O.M."/>
            <person name="Pohl T."/>
            <person name="Merkel B.J."/>
            <person name="Hornburger P."/>
            <person name="Mueller R.-W."/>
            <person name="Bruemmer F."/>
            <person name="Labrenz M."/>
            <person name="Spormann A.M."/>
            <person name="Op Den Camp H."/>
            <person name="Overmann J."/>
            <person name="Amann R."/>
            <person name="Jetten M.S.M."/>
            <person name="Mascher T."/>
            <person name="Medema M.H."/>
            <person name="Devos D.P."/>
            <person name="Kaster A.-K."/>
            <person name="Ovreas L."/>
            <person name="Rohde M."/>
            <person name="Galperin M.Y."/>
            <person name="Jogler C."/>
        </authorList>
    </citation>
    <scope>NUCLEOTIDE SEQUENCE [LARGE SCALE GENOMIC DNA]</scope>
    <source>
        <strain evidence="2 3">Poly59</strain>
    </source>
</reference>
<dbReference type="Proteomes" id="UP000317977">
    <property type="component" value="Unassembled WGS sequence"/>
</dbReference>
<gene>
    <name evidence="2" type="ORF">Poly59_01540</name>
</gene>
<proteinExistence type="predicted"/>
<accession>A0A5C6F9W0</accession>
<keyword evidence="3" id="KW-1185">Reference proteome</keyword>
<sequence>MNSNDPPNPSINPCDEHGFASQCGLYLLGELAGDDRETFELQLATSPDLADKLVRQADLLLAIADVRGDLSRPVRLPDQSVAPVTLRGAWISVFIAVAACFVLAVTGIQLRDSSSTEDVLIAQAWADSISGRQATDSDLNFADLSLIDSVLDPADESGADVSLSGESSFDWMCVAVAAGSSSPGQAHMSESNDES</sequence>
<evidence type="ECO:0000313" key="2">
    <source>
        <dbReference type="EMBL" id="TWU57247.1"/>
    </source>
</evidence>
<keyword evidence="1" id="KW-1133">Transmembrane helix</keyword>
<dbReference type="RefSeq" id="WP_146532178.1">
    <property type="nucleotide sequence ID" value="NZ_SJPX01000001.1"/>
</dbReference>
<dbReference type="AlphaFoldDB" id="A0A5C6F9W0"/>
<feature type="transmembrane region" description="Helical" evidence="1">
    <location>
        <begin position="89"/>
        <end position="108"/>
    </location>
</feature>